<dbReference type="Proteomes" id="UP000228947">
    <property type="component" value="Unassembled WGS sequence"/>
</dbReference>
<sequence length="157" mass="17131">MPAYDFRCLDCQHRMVLRFSYAEYATAEKRCTRCGSLNLRRVITKVAIAKSESSRFADLDDDSVLDDLADADPATLGRFMRRMADETGEDLGEEFNTIVERLERGEDPESIEADLAVPEDALDDEGDMGADSGAEAASETAEMAESSTSAADALGDE</sequence>
<evidence type="ECO:0000313" key="4">
    <source>
        <dbReference type="EMBL" id="PJF42654.1"/>
    </source>
</evidence>
<feature type="region of interest" description="Disordered" evidence="1">
    <location>
        <begin position="102"/>
        <end position="157"/>
    </location>
</feature>
<feature type="compositionally biased region" description="Low complexity" evidence="1">
    <location>
        <begin position="129"/>
        <end position="157"/>
    </location>
</feature>
<gene>
    <name evidence="3" type="ORF">CUN49_00070</name>
    <name evidence="4" type="ORF">CUN50_03510</name>
</gene>
<dbReference type="Proteomes" id="UP000229681">
    <property type="component" value="Unassembled WGS sequence"/>
</dbReference>
<evidence type="ECO:0000256" key="1">
    <source>
        <dbReference type="SAM" id="MobiDB-lite"/>
    </source>
</evidence>
<protein>
    <recommendedName>
        <fullName evidence="2">Putative regulatory protein FmdB zinc ribbon domain-containing protein</fullName>
    </recommendedName>
</protein>
<dbReference type="InterPro" id="IPR013429">
    <property type="entry name" value="Regulatory_FmdB_Zinc_ribbon"/>
</dbReference>
<dbReference type="SMART" id="SM00834">
    <property type="entry name" value="CxxC_CXXC_SSSS"/>
    <property type="match status" value="1"/>
</dbReference>
<dbReference type="AlphaFoldDB" id="A0A2M8PIT2"/>
<comment type="caution">
    <text evidence="3">The sequence shown here is derived from an EMBL/GenBank/DDBJ whole genome shotgun (WGS) entry which is preliminary data.</text>
</comment>
<reference evidence="5 6" key="1">
    <citation type="submission" date="2017-11" db="EMBL/GenBank/DDBJ databases">
        <title>Evolution of Phototrophy in the Chloroflexi Phylum Driven by Horizontal Gene Transfer.</title>
        <authorList>
            <person name="Ward L.M."/>
            <person name="Hemp J."/>
            <person name="Shih P.M."/>
            <person name="Mcglynn S.E."/>
            <person name="Fischer W."/>
        </authorList>
    </citation>
    <scope>NUCLEOTIDE SEQUENCE [LARGE SCALE GENOMIC DNA]</scope>
    <source>
        <strain evidence="4">CP1_1M</strain>
        <strain evidence="3">JP3_13</strain>
    </source>
</reference>
<proteinExistence type="predicted"/>
<organism evidence="3 6">
    <name type="scientific">Candidatus Thermofonsia Clade 1 bacterium</name>
    <dbReference type="NCBI Taxonomy" id="2364210"/>
    <lineage>
        <taxon>Bacteria</taxon>
        <taxon>Bacillati</taxon>
        <taxon>Chloroflexota</taxon>
        <taxon>Candidatus Thermofontia</taxon>
        <taxon>Candidatus Thermofonsia Clade 1</taxon>
    </lineage>
</organism>
<accession>A0A2M8PIT2</accession>
<dbReference type="NCBIfam" id="TIGR02605">
    <property type="entry name" value="CxxC_CxxC_SSSS"/>
    <property type="match status" value="1"/>
</dbReference>
<evidence type="ECO:0000313" key="5">
    <source>
        <dbReference type="Proteomes" id="UP000228947"/>
    </source>
</evidence>
<evidence type="ECO:0000259" key="2">
    <source>
        <dbReference type="SMART" id="SM00834"/>
    </source>
</evidence>
<evidence type="ECO:0000313" key="3">
    <source>
        <dbReference type="EMBL" id="PJF37452.1"/>
    </source>
</evidence>
<dbReference type="EMBL" id="PGTL01000012">
    <property type="protein sequence ID" value="PJF42654.1"/>
    <property type="molecule type" value="Genomic_DNA"/>
</dbReference>
<dbReference type="Pfam" id="PF09723">
    <property type="entry name" value="Zn_ribbon_8"/>
    <property type="match status" value="1"/>
</dbReference>
<evidence type="ECO:0000313" key="6">
    <source>
        <dbReference type="Proteomes" id="UP000229681"/>
    </source>
</evidence>
<name>A0A2M8PIT2_9CHLR</name>
<dbReference type="EMBL" id="PGTM01000001">
    <property type="protein sequence ID" value="PJF37452.1"/>
    <property type="molecule type" value="Genomic_DNA"/>
</dbReference>
<feature type="domain" description="Putative regulatory protein FmdB zinc ribbon" evidence="2">
    <location>
        <begin position="1"/>
        <end position="44"/>
    </location>
</feature>